<dbReference type="STRING" id="395961.Cyan7425_1940"/>
<keyword evidence="2 6" id="KW-0698">rRNA processing</keyword>
<gene>
    <name evidence="6" type="primary">mrnC</name>
    <name evidence="8" type="ordered locus">Cyan7425_1940</name>
</gene>
<keyword evidence="6" id="KW-0963">Cytoplasm</keyword>
<dbReference type="InterPro" id="IPR000999">
    <property type="entry name" value="RNase_III_dom"/>
</dbReference>
<dbReference type="GO" id="GO:0006364">
    <property type="term" value="P:rRNA processing"/>
    <property type="evidence" value="ECO:0007669"/>
    <property type="project" value="UniProtKB-UniRule"/>
</dbReference>
<dbReference type="SMART" id="SM00535">
    <property type="entry name" value="RIBOc"/>
    <property type="match status" value="1"/>
</dbReference>
<dbReference type="InterPro" id="IPR008226">
    <property type="entry name" value="Mini3_fam"/>
</dbReference>
<keyword evidence="5 6" id="KW-0378">Hydrolase</keyword>
<evidence type="ECO:0000256" key="3">
    <source>
        <dbReference type="ARBA" id="ARBA00022722"/>
    </source>
</evidence>
<reference evidence="8" key="1">
    <citation type="submission" date="2009-01" db="EMBL/GenBank/DDBJ databases">
        <title>Complete sequence of chromosome Cyanothece sp. PCC 7425.</title>
        <authorList>
            <consortium name="US DOE Joint Genome Institute"/>
            <person name="Lucas S."/>
            <person name="Copeland A."/>
            <person name="Lapidus A."/>
            <person name="Glavina del Rio T."/>
            <person name="Dalin E."/>
            <person name="Tice H."/>
            <person name="Bruce D."/>
            <person name="Goodwin L."/>
            <person name="Pitluck S."/>
            <person name="Sims D."/>
            <person name="Meineke L."/>
            <person name="Brettin T."/>
            <person name="Detter J.C."/>
            <person name="Han C."/>
            <person name="Larimer F."/>
            <person name="Land M."/>
            <person name="Hauser L."/>
            <person name="Kyrpides N."/>
            <person name="Ovchinnikova G."/>
            <person name="Liberton M."/>
            <person name="Stoeckel J."/>
            <person name="Banerjee A."/>
            <person name="Singh A."/>
            <person name="Page L."/>
            <person name="Sato H."/>
            <person name="Zhao L."/>
            <person name="Sherman L."/>
            <person name="Pakrasi H."/>
            <person name="Richardson P."/>
        </authorList>
    </citation>
    <scope>NUCLEOTIDE SEQUENCE</scope>
    <source>
        <strain evidence="8">PCC 7425</strain>
    </source>
</reference>
<comment type="subunit">
    <text evidence="6">Homodimer.</text>
</comment>
<feature type="active site" evidence="6">
    <location>
        <position position="44"/>
    </location>
</feature>
<dbReference type="SUPFAM" id="SSF69065">
    <property type="entry name" value="RNase III domain-like"/>
    <property type="match status" value="1"/>
</dbReference>
<comment type="cofactor">
    <cofactor evidence="6">
        <name>Mg(2+)</name>
        <dbReference type="ChEBI" id="CHEBI:18420"/>
    </cofactor>
</comment>
<dbReference type="Gene3D" id="1.10.1520.10">
    <property type="entry name" value="Ribonuclease III domain"/>
    <property type="match status" value="1"/>
</dbReference>
<dbReference type="PANTHER" id="PTHR34276:SF1">
    <property type="entry name" value="MINI-RIBONUCLEASE 3"/>
    <property type="match status" value="1"/>
</dbReference>
<evidence type="ECO:0000256" key="1">
    <source>
        <dbReference type="ARBA" id="ARBA00022517"/>
    </source>
</evidence>
<keyword evidence="4 6" id="KW-0255">Endonuclease</keyword>
<dbReference type="GO" id="GO:0004525">
    <property type="term" value="F:ribonuclease III activity"/>
    <property type="evidence" value="ECO:0007669"/>
    <property type="project" value="InterPro"/>
</dbReference>
<dbReference type="InterPro" id="IPR036389">
    <property type="entry name" value="RNase_III_sf"/>
</dbReference>
<evidence type="ECO:0000256" key="4">
    <source>
        <dbReference type="ARBA" id="ARBA00022759"/>
    </source>
</evidence>
<dbReference type="KEGG" id="cyn:Cyan7425_1940"/>
<keyword evidence="6" id="KW-0699">rRNA-binding</keyword>
<dbReference type="Pfam" id="PF00636">
    <property type="entry name" value="Ribonuclease_3"/>
    <property type="match status" value="1"/>
</dbReference>
<keyword evidence="1 6" id="KW-0690">Ribosome biogenesis</keyword>
<comment type="subcellular location">
    <subcellularLocation>
        <location evidence="6">Cytoplasm</location>
    </subcellularLocation>
</comment>
<name>B8HT79_CYAP4</name>
<comment type="similarity">
    <text evidence="6">Belongs to the MrnC RNase family.</text>
</comment>
<dbReference type="eggNOG" id="COG1939">
    <property type="taxonomic scope" value="Bacteria"/>
</dbReference>
<evidence type="ECO:0000313" key="8">
    <source>
        <dbReference type="EMBL" id="ACL44305.1"/>
    </source>
</evidence>
<keyword evidence="3 6" id="KW-0540">Nuclease</keyword>
<dbReference type="EC" id="3.1.26.-" evidence="6"/>
<proteinExistence type="inferred from homology"/>
<evidence type="ECO:0000259" key="7">
    <source>
        <dbReference type="SMART" id="SM00535"/>
    </source>
</evidence>
<accession>B8HT79</accession>
<evidence type="ECO:0000256" key="5">
    <source>
        <dbReference type="ARBA" id="ARBA00022801"/>
    </source>
</evidence>
<protein>
    <recommendedName>
        <fullName evidence="6">Mini-ribonuclease 3</fullName>
        <shortName evidence="6">Mini-3</shortName>
        <shortName evidence="6">Mini-RNase 3</shortName>
        <ecNumber evidence="6">3.1.26.-</ecNumber>
    </recommendedName>
    <alternativeName>
        <fullName evidence="6">Mini-RNase III</fullName>
        <shortName evidence="6">Mini-III</shortName>
    </alternativeName>
</protein>
<dbReference type="PANTHER" id="PTHR34276">
    <property type="entry name" value="MINI-RIBONUCLEASE 3"/>
    <property type="match status" value="1"/>
</dbReference>
<dbReference type="GO" id="GO:0019843">
    <property type="term" value="F:rRNA binding"/>
    <property type="evidence" value="ECO:0007669"/>
    <property type="project" value="UniProtKB-UniRule"/>
</dbReference>
<comment type="function">
    <text evidence="6">Involved in correct processing of both the 5' and 3' ends of 23S rRNA precursor. Processes 30S rRNA precursor transcript even in absence of ribonuclease 3 (Rnc); Rnc processes 30S rRNA into smaller rRNA precursors.</text>
</comment>
<organism evidence="8">
    <name type="scientific">Cyanothece sp. (strain PCC 7425 / ATCC 29141)</name>
    <dbReference type="NCBI Taxonomy" id="395961"/>
    <lineage>
        <taxon>Bacteria</taxon>
        <taxon>Bacillati</taxon>
        <taxon>Cyanobacteriota</taxon>
        <taxon>Cyanophyceae</taxon>
        <taxon>Gomontiellales</taxon>
        <taxon>Cyanothecaceae</taxon>
        <taxon>Cyanothece</taxon>
    </lineage>
</organism>
<dbReference type="AlphaFoldDB" id="B8HT79"/>
<dbReference type="HOGENOM" id="CLU_091169_3_0_3"/>
<dbReference type="GO" id="GO:0005737">
    <property type="term" value="C:cytoplasm"/>
    <property type="evidence" value="ECO:0007669"/>
    <property type="project" value="UniProtKB-SubCell"/>
</dbReference>
<feature type="domain" description="RNase III" evidence="7">
    <location>
        <begin position="13"/>
        <end position="149"/>
    </location>
</feature>
<evidence type="ECO:0000256" key="2">
    <source>
        <dbReference type="ARBA" id="ARBA00022552"/>
    </source>
</evidence>
<sequence length="153" mass="17113">MSTELEQGAELTGTVLQPLLTGEISLSPAELQQLSPAALAYLGDAVYELYIRSRCLLPPQRLRDYHQRVVAHVRAEAQAEYLRSLRPHLSNQELNLLRQGRNAASAGPKRVDPETYQQATSLETLLGYLYLTNPDRLNELLQSLDLTCPESKV</sequence>
<dbReference type="EMBL" id="CP001344">
    <property type="protein sequence ID" value="ACL44305.1"/>
    <property type="molecule type" value="Genomic_DNA"/>
</dbReference>
<keyword evidence="6" id="KW-0460">Magnesium</keyword>
<evidence type="ECO:0000256" key="6">
    <source>
        <dbReference type="HAMAP-Rule" id="MF_01468"/>
    </source>
</evidence>
<keyword evidence="6" id="KW-0694">RNA-binding</keyword>
<dbReference type="HAMAP" id="MF_01468">
    <property type="entry name" value="RNase_Mini_III"/>
    <property type="match status" value="1"/>
</dbReference>